<protein>
    <submittedName>
        <fullName evidence="1">Uncharacterized protein</fullName>
    </submittedName>
</protein>
<comment type="caution">
    <text evidence="1">The sequence shown here is derived from an EMBL/GenBank/DDBJ whole genome shotgun (WGS) entry which is preliminary data.</text>
</comment>
<organism evidence="1 2">
    <name type="scientific">Apiospora rasikravindrae</name>
    <dbReference type="NCBI Taxonomy" id="990691"/>
    <lineage>
        <taxon>Eukaryota</taxon>
        <taxon>Fungi</taxon>
        <taxon>Dikarya</taxon>
        <taxon>Ascomycota</taxon>
        <taxon>Pezizomycotina</taxon>
        <taxon>Sordariomycetes</taxon>
        <taxon>Xylariomycetidae</taxon>
        <taxon>Amphisphaeriales</taxon>
        <taxon>Apiosporaceae</taxon>
        <taxon>Apiospora</taxon>
    </lineage>
</organism>
<sequence length="181" mass="20525">MALRSISSRPEWHDYRNSILSFLPWPLSHDRAINHHADLIHLILHRSSSRRCQPPAGLARKLQAMVVHRFRSGPRLNHSAIPLRRIPARLAPNPRLWRPCLPRPSDKRGHAEERWRRLVGAPDPAVHLRESRVPRQLLPHGDYLGPAGLQGSADVGRGRGVFGKARENKCRGGEVKDRVAN</sequence>
<gene>
    <name evidence="1" type="ORF">PG993_006243</name>
</gene>
<evidence type="ECO:0000313" key="2">
    <source>
        <dbReference type="Proteomes" id="UP001444661"/>
    </source>
</evidence>
<dbReference type="EMBL" id="JAQQWK010000005">
    <property type="protein sequence ID" value="KAK8041720.1"/>
    <property type="molecule type" value="Genomic_DNA"/>
</dbReference>
<dbReference type="Proteomes" id="UP001444661">
    <property type="component" value="Unassembled WGS sequence"/>
</dbReference>
<name>A0ABR1T6Y9_9PEZI</name>
<keyword evidence="2" id="KW-1185">Reference proteome</keyword>
<evidence type="ECO:0000313" key="1">
    <source>
        <dbReference type="EMBL" id="KAK8041720.1"/>
    </source>
</evidence>
<accession>A0ABR1T6Y9</accession>
<reference evidence="1 2" key="1">
    <citation type="submission" date="2023-01" db="EMBL/GenBank/DDBJ databases">
        <title>Analysis of 21 Apiospora genomes using comparative genomics revels a genus with tremendous synthesis potential of carbohydrate active enzymes and secondary metabolites.</title>
        <authorList>
            <person name="Sorensen T."/>
        </authorList>
    </citation>
    <scope>NUCLEOTIDE SEQUENCE [LARGE SCALE GENOMIC DNA]</scope>
    <source>
        <strain evidence="1 2">CBS 33761</strain>
    </source>
</reference>
<proteinExistence type="predicted"/>